<name>A0A239JWU4_9FIRM</name>
<dbReference type="PIRSF" id="PIRSF038992">
    <property type="entry name" value="Aldolase_Ia"/>
    <property type="match status" value="1"/>
</dbReference>
<gene>
    <name evidence="1" type="ORF">SAMN05446037_104022</name>
</gene>
<keyword evidence="2" id="KW-1185">Reference proteome</keyword>
<dbReference type="GO" id="GO:0004332">
    <property type="term" value="F:fructose-bisphosphate aldolase activity"/>
    <property type="evidence" value="ECO:0007669"/>
    <property type="project" value="InterPro"/>
</dbReference>
<reference evidence="2" key="1">
    <citation type="submission" date="2017-06" db="EMBL/GenBank/DDBJ databases">
        <authorList>
            <person name="Varghese N."/>
            <person name="Submissions S."/>
        </authorList>
    </citation>
    <scope>NUCLEOTIDE SEQUENCE [LARGE SCALE GENOMIC DNA]</scope>
    <source>
        <strain evidence="2">SCA</strain>
    </source>
</reference>
<dbReference type="InterPro" id="IPR013785">
    <property type="entry name" value="Aldolase_TIM"/>
</dbReference>
<proteinExistence type="predicted"/>
<dbReference type="EMBL" id="FZOJ01000040">
    <property type="protein sequence ID" value="SNT10436.1"/>
    <property type="molecule type" value="Genomic_DNA"/>
</dbReference>
<dbReference type="RefSeq" id="WP_089285164.1">
    <property type="nucleotide sequence ID" value="NZ_FZOJ01000040.1"/>
</dbReference>
<dbReference type="OrthoDB" id="5915071at2"/>
<accession>A0A239JWU4</accession>
<dbReference type="NCBIfam" id="NF006081">
    <property type="entry name" value="PRK08227.1"/>
    <property type="match status" value="1"/>
</dbReference>
<dbReference type="SMART" id="SM01133">
    <property type="entry name" value="DeoC"/>
    <property type="match status" value="1"/>
</dbReference>
<evidence type="ECO:0000313" key="2">
    <source>
        <dbReference type="Proteomes" id="UP000198304"/>
    </source>
</evidence>
<evidence type="ECO:0000313" key="1">
    <source>
        <dbReference type="EMBL" id="SNT10436.1"/>
    </source>
</evidence>
<dbReference type="PANTHER" id="PTHR47916:SF1">
    <property type="entry name" value="3-HYDROXY-5-PHOSPHONOOXYPENTANE-2,4-DIONE THIOLASE"/>
    <property type="match status" value="1"/>
</dbReference>
<protein>
    <submittedName>
        <fullName evidence="1">Putative autoinducer-2 (AI-2) aldolase</fullName>
    </submittedName>
</protein>
<dbReference type="Gene3D" id="3.20.20.70">
    <property type="entry name" value="Aldolase class I"/>
    <property type="match status" value="1"/>
</dbReference>
<dbReference type="Proteomes" id="UP000198304">
    <property type="component" value="Unassembled WGS sequence"/>
</dbReference>
<dbReference type="InterPro" id="IPR041720">
    <property type="entry name" value="FbaB-like"/>
</dbReference>
<organism evidence="1 2">
    <name type="scientific">Anaerovirgula multivorans</name>
    <dbReference type="NCBI Taxonomy" id="312168"/>
    <lineage>
        <taxon>Bacteria</taxon>
        <taxon>Bacillati</taxon>
        <taxon>Bacillota</taxon>
        <taxon>Clostridia</taxon>
        <taxon>Peptostreptococcales</taxon>
        <taxon>Natronincolaceae</taxon>
        <taxon>Anaerovirgula</taxon>
    </lineage>
</organism>
<dbReference type="PANTHER" id="PTHR47916">
    <property type="entry name" value="FRUCTOSE-BISPHOSPHATE ALDOLASE CLASS 1"/>
    <property type="match status" value="1"/>
</dbReference>
<sequence length="294" mass="31891">MADKDGILESKEFGIGIPQETKGFYVKGGNHYSWGMKSRLNKIFNPKTGKSLMLAFDHGYFLGPTSGLERLDLNIPPLVDHIDCFMGTRGGMMSCIDPALTGNKAIALRVSSGSSILNDDLSDEIISVDIAEAIRMNADLMATQVFIGAPHQKESIDNLSKVINTGNAYGVPTMGVVAVGKEMERTAKYFRLSTRIIAEVGAQVVKCYYCDDFDSVIASCPVPIVIAGGKKIPERDALEMCSNSILMGAAGVDMGRNIFQSEDPLAMVQAVRAIVHEGIDHKEAFDMFNELKAK</sequence>
<dbReference type="AlphaFoldDB" id="A0A239JWU4"/>
<dbReference type="Pfam" id="PF01791">
    <property type="entry name" value="DeoC"/>
    <property type="match status" value="1"/>
</dbReference>
<dbReference type="InterPro" id="IPR002915">
    <property type="entry name" value="DeoC/FbaB/LacD_aldolase"/>
</dbReference>
<dbReference type="InterPro" id="IPR050456">
    <property type="entry name" value="DeoC/FbaB_aldolase"/>
</dbReference>
<dbReference type="SUPFAM" id="SSF51569">
    <property type="entry name" value="Aldolase"/>
    <property type="match status" value="1"/>
</dbReference>